<feature type="compositionally biased region" description="Basic and acidic residues" evidence="1">
    <location>
        <begin position="446"/>
        <end position="457"/>
    </location>
</feature>
<dbReference type="PANTHER" id="PTHR38004">
    <property type="entry name" value="PROLINE-RICH PROTEIN 33"/>
    <property type="match status" value="1"/>
</dbReference>
<feature type="region of interest" description="Disordered" evidence="1">
    <location>
        <begin position="217"/>
        <end position="239"/>
    </location>
</feature>
<dbReference type="PANTHER" id="PTHR38004:SF1">
    <property type="entry name" value="PROLINE-RICH PROTEIN 33"/>
    <property type="match status" value="1"/>
</dbReference>
<dbReference type="Proteomes" id="UP000694523">
    <property type="component" value="Unplaced"/>
</dbReference>
<evidence type="ECO:0000313" key="3">
    <source>
        <dbReference type="Proteomes" id="UP000694523"/>
    </source>
</evidence>
<evidence type="ECO:0000313" key="2">
    <source>
        <dbReference type="Ensembl" id="ENSNMLP00000003079.1"/>
    </source>
</evidence>
<dbReference type="Pfam" id="PF15485">
    <property type="entry name" value="DUF4643"/>
    <property type="match status" value="1"/>
</dbReference>
<accession>A0A8C6S9M5</accession>
<feature type="compositionally biased region" description="Polar residues" evidence="1">
    <location>
        <begin position="507"/>
        <end position="537"/>
    </location>
</feature>
<sequence length="988" mass="107679">MALAYTALAQSGLFSHQYPPPPLLPKPGKDNVRLQKLLKRSAKKKAAAQASQSAAPFRSSLSPVNEASPDLEHSDHSSTPPRTPETSHSFYTHQPPRFSVKPVKPYQHVASPYPQRAAFGRGARLSPQTVAPSFYTQPVSTTSSYPTVPPVAQPILQPPTPKITLPTSSTLEPSAVEVRKPAFITLPATPRAPSPSFYSTGPAETRPLTVLTPVVKSKSPRPTFKANQQSRSPKPMFDVPKIRNYTASTSYYETSRTPPVFDMAGLTSIGGTMAQSKTELKRDSTPSEIRPTGTPTANFMGADQQRRTPTISGGTTPTQEIQVQTPASDIKRATPTSEITPASLTSEPKRTTPTTEITVKTAYEYQSSRITVGRPRTPAYRPTTPVFEISRPNPLLFAVSPLTVEQERSRTPKSTVSDASAKSEFIPNGEVHQVELPEAKLAEETIVKSKSEPDISRAKPTPVADTLPAEPLPSTPSQSYQRPKTPTYEASRLLSSAPGFKRPKTPTYGTFSTGASPASFQRPKTPTQVAQKSQKSSYRGLTPAEYAAYGGIKTYSPAFGIATSMTQEETKVEEKVEVKTTSEMVSTKDETTVINVRQAERSTKEIDVSNTAARIQSVPAIVVTQASETVATTTMQDTVSSQIVEKAPVIQETKVDPQKEVGKPAVNVVKREQEIPKASPEVKQPKKDDQDGLKVVRKLFGRAQPTEKKAVVETQLMEKKAVATAETTAKVEQKEESKPQVITETKTEELKTTSVPIKMAAAVLKPSEKKEISSTAAPTKKKEEDLAAPTEKKEDGGALQAEPLLKALQKPKGLKSKMSGWSRLKKHMVVEQEEPVFPEMGSHKESTVSDKSSEAKPAAEKAGDEPSQVESQATDSDAKDGPKATKMWDAMLFQMFSTKENILAQIEMNKTEEEKKEIKDEPAEVPSFAHRLPVLLFSPRFDAKKLREAASRPVTKISTVFEMGLIGRKGKDEEPKDFNRTARGFAAS</sequence>
<feature type="region of interest" description="Disordered" evidence="1">
    <location>
        <begin position="832"/>
        <end position="883"/>
    </location>
</feature>
<keyword evidence="3" id="KW-1185">Reference proteome</keyword>
<evidence type="ECO:0000256" key="1">
    <source>
        <dbReference type="SAM" id="MobiDB-lite"/>
    </source>
</evidence>
<feature type="region of interest" description="Disordered" evidence="1">
    <location>
        <begin position="446"/>
        <end position="537"/>
    </location>
</feature>
<feature type="compositionally biased region" description="Polar residues" evidence="1">
    <location>
        <begin position="77"/>
        <end position="92"/>
    </location>
</feature>
<feature type="compositionally biased region" description="Basic and acidic residues" evidence="1">
    <location>
        <begin position="780"/>
        <end position="796"/>
    </location>
</feature>
<dbReference type="Ensembl" id="ENSNMLT00000003540.1">
    <property type="protein sequence ID" value="ENSNMLP00000003079.1"/>
    <property type="gene ID" value="ENSNMLG00000002246.1"/>
</dbReference>
<feature type="compositionally biased region" description="Polar residues" evidence="1">
    <location>
        <begin position="475"/>
        <end position="484"/>
    </location>
</feature>
<organism evidence="2 3">
    <name type="scientific">Neogobius melanostomus</name>
    <name type="common">round goby</name>
    <dbReference type="NCBI Taxonomy" id="47308"/>
    <lineage>
        <taxon>Eukaryota</taxon>
        <taxon>Metazoa</taxon>
        <taxon>Chordata</taxon>
        <taxon>Craniata</taxon>
        <taxon>Vertebrata</taxon>
        <taxon>Euteleostomi</taxon>
        <taxon>Actinopterygii</taxon>
        <taxon>Neopterygii</taxon>
        <taxon>Teleostei</taxon>
        <taxon>Neoteleostei</taxon>
        <taxon>Acanthomorphata</taxon>
        <taxon>Gobiaria</taxon>
        <taxon>Gobiiformes</taxon>
        <taxon>Gobioidei</taxon>
        <taxon>Gobiidae</taxon>
        <taxon>Benthophilinae</taxon>
        <taxon>Neogobiini</taxon>
        <taxon>Neogobius</taxon>
    </lineage>
</organism>
<dbReference type="AlphaFoldDB" id="A0A8C6S9M5"/>
<feature type="compositionally biased region" description="Polar residues" evidence="1">
    <location>
        <begin position="307"/>
        <end position="327"/>
    </location>
</feature>
<feature type="region of interest" description="Disordered" evidence="1">
    <location>
        <begin position="969"/>
        <end position="988"/>
    </location>
</feature>
<reference evidence="2" key="1">
    <citation type="submission" date="2025-08" db="UniProtKB">
        <authorList>
            <consortium name="Ensembl"/>
        </authorList>
    </citation>
    <scope>IDENTIFICATION</scope>
</reference>
<protein>
    <submittedName>
        <fullName evidence="2">Proline rich 33</fullName>
    </submittedName>
</protein>
<feature type="compositionally biased region" description="Basic and acidic residues" evidence="1">
    <location>
        <begin position="969"/>
        <end position="980"/>
    </location>
</feature>
<feature type="compositionally biased region" description="Basic and acidic residues" evidence="1">
    <location>
        <begin position="841"/>
        <end position="864"/>
    </location>
</feature>
<reference evidence="2" key="2">
    <citation type="submission" date="2025-09" db="UniProtKB">
        <authorList>
            <consortium name="Ensembl"/>
        </authorList>
    </citation>
    <scope>IDENTIFICATION</scope>
</reference>
<feature type="region of interest" description="Disordered" evidence="1">
    <location>
        <begin position="730"/>
        <end position="750"/>
    </location>
</feature>
<feature type="region of interest" description="Disordered" evidence="1">
    <location>
        <begin position="764"/>
        <end position="820"/>
    </location>
</feature>
<name>A0A8C6S9M5_9GOBI</name>
<feature type="region of interest" description="Disordered" evidence="1">
    <location>
        <begin position="38"/>
        <end position="99"/>
    </location>
</feature>
<proteinExistence type="predicted"/>
<feature type="region of interest" description="Disordered" evidence="1">
    <location>
        <begin position="275"/>
        <end position="330"/>
    </location>
</feature>
<dbReference type="InterPro" id="IPR028004">
    <property type="entry name" value="DUF4643"/>
</dbReference>